<evidence type="ECO:0000256" key="1">
    <source>
        <dbReference type="SAM" id="Phobius"/>
    </source>
</evidence>
<comment type="caution">
    <text evidence="2">The sequence shown here is derived from an EMBL/GenBank/DDBJ whole genome shotgun (WGS) entry which is preliminary data.</text>
</comment>
<organism evidence="2 3">
    <name type="scientific">Peribacillus butanolivorans</name>
    <dbReference type="NCBI Taxonomy" id="421767"/>
    <lineage>
        <taxon>Bacteria</taxon>
        <taxon>Bacillati</taxon>
        <taxon>Bacillota</taxon>
        <taxon>Bacilli</taxon>
        <taxon>Bacillales</taxon>
        <taxon>Bacillaceae</taxon>
        <taxon>Peribacillus</taxon>
    </lineage>
</organism>
<dbReference type="Proteomes" id="UP000220106">
    <property type="component" value="Unassembled WGS sequence"/>
</dbReference>
<gene>
    <name evidence="2" type="ORF">CN689_05495</name>
</gene>
<reference evidence="2 3" key="1">
    <citation type="submission" date="2017-09" db="EMBL/GenBank/DDBJ databases">
        <title>Large-scale bioinformatics analysis of Bacillus genomes uncovers conserved roles of natural products in bacterial physiology.</title>
        <authorList>
            <consortium name="Agbiome Team Llc"/>
            <person name="Bleich R.M."/>
            <person name="Kirk G.J."/>
            <person name="Santa Maria K.C."/>
            <person name="Allen S.E."/>
            <person name="Farag S."/>
            <person name="Shank E.A."/>
            <person name="Bowers A."/>
        </authorList>
    </citation>
    <scope>NUCLEOTIDE SEQUENCE [LARGE SCALE GENOMIC DNA]</scope>
    <source>
        <strain evidence="2 3">AFS003229</strain>
    </source>
</reference>
<protein>
    <submittedName>
        <fullName evidence="2">Uncharacterized protein</fullName>
    </submittedName>
</protein>
<sequence length="85" mass="9645">MSKLELLTKYFGIGLISLGILRLQDGVTILSEVITGLSLASFFLILPDFVAVILNMPNDSKVRFILSRIYKRTSKVMTHLCYFFL</sequence>
<feature type="transmembrane region" description="Helical" evidence="1">
    <location>
        <begin position="29"/>
        <end position="54"/>
    </location>
</feature>
<dbReference type="EMBL" id="NUEQ01000011">
    <property type="protein sequence ID" value="PEJ35914.1"/>
    <property type="molecule type" value="Genomic_DNA"/>
</dbReference>
<evidence type="ECO:0000313" key="2">
    <source>
        <dbReference type="EMBL" id="PEJ35914.1"/>
    </source>
</evidence>
<keyword evidence="1" id="KW-0812">Transmembrane</keyword>
<name>A0AAX0S4Q8_9BACI</name>
<proteinExistence type="predicted"/>
<dbReference type="AlphaFoldDB" id="A0AAX0S4Q8"/>
<keyword evidence="1" id="KW-0472">Membrane</keyword>
<accession>A0AAX0S4Q8</accession>
<evidence type="ECO:0000313" key="3">
    <source>
        <dbReference type="Proteomes" id="UP000220106"/>
    </source>
</evidence>
<keyword evidence="1" id="KW-1133">Transmembrane helix</keyword>